<keyword evidence="3" id="KW-0804">Transcription</keyword>
<dbReference type="InterPro" id="IPR036638">
    <property type="entry name" value="HLH_DNA-bd_sf"/>
</dbReference>
<sequence>QNDGSLTCENNRSDESDPNDDEEENKYRRRNGKGHQAKNLEAERRRRKKLNLRLYSLRALVPNISKLDRASILGDAIEYVKELQKQVKDLQTELEENSDDEETTKSRKRNSEIRRRNATGGDEIRFKRSCSKANTEHANDNKVQQMEPQVEVFQLDRSEFFVKIFCEHKPGGFLRLMEALSSLKLEVTNVNASRHTCLVSSTFKVEQRSDDNVQADHVKESLLELTRNPSR</sequence>
<feature type="region of interest" description="Disordered" evidence="5">
    <location>
        <begin position="91"/>
        <end position="118"/>
    </location>
</feature>
<name>S8D2S6_9LAMI</name>
<reference evidence="7 8" key="1">
    <citation type="journal article" date="2013" name="BMC Genomics">
        <title>The miniature genome of a carnivorous plant Genlisea aurea contains a low number of genes and short non-coding sequences.</title>
        <authorList>
            <person name="Leushkin E.V."/>
            <person name="Sutormin R.A."/>
            <person name="Nabieva E.R."/>
            <person name="Penin A.A."/>
            <person name="Kondrashov A.S."/>
            <person name="Logacheva M.D."/>
        </authorList>
    </citation>
    <scope>NUCLEOTIDE SEQUENCE [LARGE SCALE GENOMIC DNA]</scope>
</reference>
<comment type="subcellular location">
    <subcellularLocation>
        <location evidence="1">Nucleus</location>
    </subcellularLocation>
</comment>
<dbReference type="PROSITE" id="PS50888">
    <property type="entry name" value="BHLH"/>
    <property type="match status" value="1"/>
</dbReference>
<evidence type="ECO:0000256" key="1">
    <source>
        <dbReference type="ARBA" id="ARBA00004123"/>
    </source>
</evidence>
<organism evidence="7 8">
    <name type="scientific">Genlisea aurea</name>
    <dbReference type="NCBI Taxonomy" id="192259"/>
    <lineage>
        <taxon>Eukaryota</taxon>
        <taxon>Viridiplantae</taxon>
        <taxon>Streptophyta</taxon>
        <taxon>Embryophyta</taxon>
        <taxon>Tracheophyta</taxon>
        <taxon>Spermatophyta</taxon>
        <taxon>Magnoliopsida</taxon>
        <taxon>eudicotyledons</taxon>
        <taxon>Gunneridae</taxon>
        <taxon>Pentapetalae</taxon>
        <taxon>asterids</taxon>
        <taxon>lamiids</taxon>
        <taxon>Lamiales</taxon>
        <taxon>Lentibulariaceae</taxon>
        <taxon>Genlisea</taxon>
    </lineage>
</organism>
<dbReference type="PANTHER" id="PTHR31945:SF11">
    <property type="entry name" value="TRANSCRIPTION FACTOR ABORTED MICROSPORES"/>
    <property type="match status" value="1"/>
</dbReference>
<dbReference type="Pfam" id="PF22754">
    <property type="entry name" value="bHLH-TF_ACT-like_plant"/>
    <property type="match status" value="1"/>
</dbReference>
<feature type="non-terminal residue" evidence="7">
    <location>
        <position position="1"/>
    </location>
</feature>
<evidence type="ECO:0000256" key="4">
    <source>
        <dbReference type="ARBA" id="ARBA00023242"/>
    </source>
</evidence>
<dbReference type="InterPro" id="IPR011598">
    <property type="entry name" value="bHLH_dom"/>
</dbReference>
<keyword evidence="8" id="KW-1185">Reference proteome</keyword>
<dbReference type="EMBL" id="AUSU01001139">
    <property type="protein sequence ID" value="EPS71706.1"/>
    <property type="molecule type" value="Genomic_DNA"/>
</dbReference>
<feature type="region of interest" description="Disordered" evidence="5">
    <location>
        <begin position="1"/>
        <end position="44"/>
    </location>
</feature>
<dbReference type="GO" id="GO:0043565">
    <property type="term" value="F:sequence-specific DNA binding"/>
    <property type="evidence" value="ECO:0007669"/>
    <property type="project" value="TreeGrafter"/>
</dbReference>
<feature type="domain" description="BHLH" evidence="6">
    <location>
        <begin position="34"/>
        <end position="83"/>
    </location>
</feature>
<evidence type="ECO:0000256" key="2">
    <source>
        <dbReference type="ARBA" id="ARBA00023015"/>
    </source>
</evidence>
<feature type="compositionally biased region" description="Acidic residues" evidence="5">
    <location>
        <begin position="92"/>
        <end position="102"/>
    </location>
</feature>
<dbReference type="Pfam" id="PF00010">
    <property type="entry name" value="HLH"/>
    <property type="match status" value="1"/>
</dbReference>
<accession>S8D2S6</accession>
<dbReference type="SMART" id="SM00353">
    <property type="entry name" value="HLH"/>
    <property type="match status" value="1"/>
</dbReference>
<comment type="caution">
    <text evidence="7">The sequence shown here is derived from an EMBL/GenBank/DDBJ whole genome shotgun (WGS) entry which is preliminary data.</text>
</comment>
<dbReference type="SUPFAM" id="SSF47459">
    <property type="entry name" value="HLH, helix-loop-helix DNA-binding domain"/>
    <property type="match status" value="1"/>
</dbReference>
<dbReference type="AlphaFoldDB" id="S8D2S6"/>
<dbReference type="Proteomes" id="UP000015453">
    <property type="component" value="Unassembled WGS sequence"/>
</dbReference>
<evidence type="ECO:0000256" key="3">
    <source>
        <dbReference type="ARBA" id="ARBA00023163"/>
    </source>
</evidence>
<gene>
    <name evidence="7" type="ORF">M569_03057</name>
</gene>
<keyword evidence="2" id="KW-0805">Transcription regulation</keyword>
<feature type="compositionally biased region" description="Basic residues" evidence="5">
    <location>
        <begin position="27"/>
        <end position="36"/>
    </location>
</feature>
<dbReference type="GO" id="GO:0003700">
    <property type="term" value="F:DNA-binding transcription factor activity"/>
    <property type="evidence" value="ECO:0007669"/>
    <property type="project" value="TreeGrafter"/>
</dbReference>
<evidence type="ECO:0000313" key="8">
    <source>
        <dbReference type="Proteomes" id="UP000015453"/>
    </source>
</evidence>
<feature type="compositionally biased region" description="Basic and acidic residues" evidence="5">
    <location>
        <begin position="103"/>
        <end position="115"/>
    </location>
</feature>
<proteinExistence type="predicted"/>
<keyword evidence="4" id="KW-0539">Nucleus</keyword>
<feature type="non-terminal residue" evidence="7">
    <location>
        <position position="231"/>
    </location>
</feature>
<dbReference type="PANTHER" id="PTHR31945">
    <property type="entry name" value="TRANSCRIPTION FACTOR SCREAM2-RELATED"/>
    <property type="match status" value="1"/>
</dbReference>
<dbReference type="GO" id="GO:0005634">
    <property type="term" value="C:nucleus"/>
    <property type="evidence" value="ECO:0007669"/>
    <property type="project" value="UniProtKB-SubCell"/>
</dbReference>
<dbReference type="Gene3D" id="4.10.280.10">
    <property type="entry name" value="Helix-loop-helix DNA-binding domain"/>
    <property type="match status" value="1"/>
</dbReference>
<protein>
    <recommendedName>
        <fullName evidence="6">BHLH domain-containing protein</fullName>
    </recommendedName>
</protein>
<dbReference type="OrthoDB" id="1890947at2759"/>
<dbReference type="InterPro" id="IPR054502">
    <property type="entry name" value="bHLH-TF_ACT-like_plant"/>
</dbReference>
<dbReference type="GO" id="GO:0046983">
    <property type="term" value="F:protein dimerization activity"/>
    <property type="evidence" value="ECO:0007669"/>
    <property type="project" value="InterPro"/>
</dbReference>
<evidence type="ECO:0000313" key="7">
    <source>
        <dbReference type="EMBL" id="EPS71706.1"/>
    </source>
</evidence>
<evidence type="ECO:0000256" key="5">
    <source>
        <dbReference type="SAM" id="MobiDB-lite"/>
    </source>
</evidence>
<evidence type="ECO:0000259" key="6">
    <source>
        <dbReference type="PROSITE" id="PS50888"/>
    </source>
</evidence>
<dbReference type="InterPro" id="IPR051358">
    <property type="entry name" value="TF_AMS/ICE1/BHLH6-like"/>
</dbReference>